<dbReference type="EMBL" id="MU005589">
    <property type="protein sequence ID" value="KAF2681982.1"/>
    <property type="molecule type" value="Genomic_DNA"/>
</dbReference>
<evidence type="ECO:0000313" key="2">
    <source>
        <dbReference type="EMBL" id="KAF2681982.1"/>
    </source>
</evidence>
<organism evidence="2 3">
    <name type="scientific">Lentithecium fluviatile CBS 122367</name>
    <dbReference type="NCBI Taxonomy" id="1168545"/>
    <lineage>
        <taxon>Eukaryota</taxon>
        <taxon>Fungi</taxon>
        <taxon>Dikarya</taxon>
        <taxon>Ascomycota</taxon>
        <taxon>Pezizomycotina</taxon>
        <taxon>Dothideomycetes</taxon>
        <taxon>Pleosporomycetidae</taxon>
        <taxon>Pleosporales</taxon>
        <taxon>Massarineae</taxon>
        <taxon>Lentitheciaceae</taxon>
        <taxon>Lentithecium</taxon>
    </lineage>
</organism>
<feature type="compositionally biased region" description="Basic residues" evidence="1">
    <location>
        <begin position="24"/>
        <end position="39"/>
    </location>
</feature>
<reference evidence="2" key="1">
    <citation type="journal article" date="2020" name="Stud. Mycol.">
        <title>101 Dothideomycetes genomes: a test case for predicting lifestyles and emergence of pathogens.</title>
        <authorList>
            <person name="Haridas S."/>
            <person name="Albert R."/>
            <person name="Binder M."/>
            <person name="Bloem J."/>
            <person name="Labutti K."/>
            <person name="Salamov A."/>
            <person name="Andreopoulos B."/>
            <person name="Baker S."/>
            <person name="Barry K."/>
            <person name="Bills G."/>
            <person name="Bluhm B."/>
            <person name="Cannon C."/>
            <person name="Castanera R."/>
            <person name="Culley D."/>
            <person name="Daum C."/>
            <person name="Ezra D."/>
            <person name="Gonzalez J."/>
            <person name="Henrissat B."/>
            <person name="Kuo A."/>
            <person name="Liang C."/>
            <person name="Lipzen A."/>
            <person name="Lutzoni F."/>
            <person name="Magnuson J."/>
            <person name="Mondo S."/>
            <person name="Nolan M."/>
            <person name="Ohm R."/>
            <person name="Pangilinan J."/>
            <person name="Park H.-J."/>
            <person name="Ramirez L."/>
            <person name="Alfaro M."/>
            <person name="Sun H."/>
            <person name="Tritt A."/>
            <person name="Yoshinaga Y."/>
            <person name="Zwiers L.-H."/>
            <person name="Turgeon B."/>
            <person name="Goodwin S."/>
            <person name="Spatafora J."/>
            <person name="Crous P."/>
            <person name="Grigoriev I."/>
        </authorList>
    </citation>
    <scope>NUCLEOTIDE SEQUENCE</scope>
    <source>
        <strain evidence="2">CBS 122367</strain>
    </source>
</reference>
<sequence>MKKRKLGENKDPLGDCEIPEHTSKRPKTCNKSCGPRRRVPAKEVTRWQNLGYKPGMVGEQATQTKAGELQGLDEAPECQKFDWHLHKLLCNAFKNFGTEAAPGPDYYSAFFFPEAGPKPRFVWVRMVKTPDGRDVCDPRGLGWQPASKPSVFLDWDKSLILDRAYDLVQRIGIREPVSNTPMGLENKYMVDISGRLTRIPMENTPIQAVRMNCVGDLVVGRHPQFEPMILSSDTPSHISVTGERAKVLVVDKLGLPLRMVTLNQEAPWNDRKHEVDFTYNFQFTMLNPAQWRHLLGSVVVA</sequence>
<name>A0A6G1IUR3_9PLEO</name>
<accession>A0A6G1IUR3</accession>
<evidence type="ECO:0000313" key="3">
    <source>
        <dbReference type="Proteomes" id="UP000799291"/>
    </source>
</evidence>
<dbReference type="AlphaFoldDB" id="A0A6G1IUR3"/>
<feature type="region of interest" description="Disordered" evidence="1">
    <location>
        <begin position="1"/>
        <end position="40"/>
    </location>
</feature>
<gene>
    <name evidence="2" type="ORF">K458DRAFT_391496</name>
</gene>
<dbReference type="OrthoDB" id="437457at2759"/>
<proteinExistence type="predicted"/>
<feature type="compositionally biased region" description="Basic and acidic residues" evidence="1">
    <location>
        <begin position="1"/>
        <end position="23"/>
    </location>
</feature>
<keyword evidence="3" id="KW-1185">Reference proteome</keyword>
<dbReference type="Proteomes" id="UP000799291">
    <property type="component" value="Unassembled WGS sequence"/>
</dbReference>
<protein>
    <submittedName>
        <fullName evidence="2">Uncharacterized protein</fullName>
    </submittedName>
</protein>
<evidence type="ECO:0000256" key="1">
    <source>
        <dbReference type="SAM" id="MobiDB-lite"/>
    </source>
</evidence>